<sequence length="132" mass="14505">MRCLIVDDEVFCREFVATLLQEVGECDQATTGEEAVAMFQEGLEGGKPYDLVLLDIMMPGQSGHEAAKAIRAFEKEFKPEKKVNIVMLTALNSANDAMESFCHAQSAAYLVKPVSKDGLFNVVSKLGLMKKK</sequence>
<dbReference type="SMART" id="SM00448">
    <property type="entry name" value="REC"/>
    <property type="match status" value="1"/>
</dbReference>
<evidence type="ECO:0000313" key="4">
    <source>
        <dbReference type="Proteomes" id="UP000636888"/>
    </source>
</evidence>
<dbReference type="Pfam" id="PF00072">
    <property type="entry name" value="Response_reg"/>
    <property type="match status" value="1"/>
</dbReference>
<gene>
    <name evidence="3" type="ORF">JFN93_09750</name>
</gene>
<dbReference type="EMBL" id="JAEMHM010000007">
    <property type="protein sequence ID" value="MBJ6724991.1"/>
    <property type="molecule type" value="Genomic_DNA"/>
</dbReference>
<feature type="modified residue" description="4-aspartylphosphate" evidence="1">
    <location>
        <position position="55"/>
    </location>
</feature>
<dbReference type="PANTHER" id="PTHR43228">
    <property type="entry name" value="TWO-COMPONENT RESPONSE REGULATOR"/>
    <property type="match status" value="1"/>
</dbReference>
<dbReference type="GO" id="GO:0000160">
    <property type="term" value="P:phosphorelay signal transduction system"/>
    <property type="evidence" value="ECO:0007669"/>
    <property type="project" value="InterPro"/>
</dbReference>
<dbReference type="PANTHER" id="PTHR43228:SF1">
    <property type="entry name" value="TWO-COMPONENT RESPONSE REGULATOR ARR22"/>
    <property type="match status" value="1"/>
</dbReference>
<proteinExistence type="predicted"/>
<dbReference type="Proteomes" id="UP000636888">
    <property type="component" value="Unassembled WGS sequence"/>
</dbReference>
<name>A0A8J7J7A3_9BACT</name>
<keyword evidence="4" id="KW-1185">Reference proteome</keyword>
<dbReference type="CDD" id="cd17546">
    <property type="entry name" value="REC_hyHK_CKI1_RcsC-like"/>
    <property type="match status" value="1"/>
</dbReference>
<dbReference type="AlphaFoldDB" id="A0A8J7J7A3"/>
<protein>
    <submittedName>
        <fullName evidence="3">Response regulator</fullName>
    </submittedName>
</protein>
<accession>A0A8J7J7A3</accession>
<reference evidence="3" key="1">
    <citation type="submission" date="2020-12" db="EMBL/GenBank/DDBJ databases">
        <title>Geomonas sp. Red875, isolated from river sediment.</title>
        <authorList>
            <person name="Xu Z."/>
            <person name="Zhang Z."/>
            <person name="Masuda Y."/>
            <person name="Itoh H."/>
            <person name="Senoo K."/>
        </authorList>
    </citation>
    <scope>NUCLEOTIDE SEQUENCE</scope>
    <source>
        <strain evidence="3">Red875</strain>
    </source>
</reference>
<organism evidence="3 4">
    <name type="scientific">Geomesophilobacter sediminis</name>
    <dbReference type="NCBI Taxonomy" id="2798584"/>
    <lineage>
        <taxon>Bacteria</taxon>
        <taxon>Pseudomonadati</taxon>
        <taxon>Thermodesulfobacteriota</taxon>
        <taxon>Desulfuromonadia</taxon>
        <taxon>Geobacterales</taxon>
        <taxon>Geobacteraceae</taxon>
        <taxon>Geomesophilobacter</taxon>
    </lineage>
</organism>
<evidence type="ECO:0000259" key="2">
    <source>
        <dbReference type="PROSITE" id="PS50110"/>
    </source>
</evidence>
<evidence type="ECO:0000313" key="3">
    <source>
        <dbReference type="EMBL" id="MBJ6724991.1"/>
    </source>
</evidence>
<keyword evidence="1" id="KW-0597">Phosphoprotein</keyword>
<dbReference type="RefSeq" id="WP_199383886.1">
    <property type="nucleotide sequence ID" value="NZ_JAEMHM010000007.1"/>
</dbReference>
<feature type="domain" description="Response regulatory" evidence="2">
    <location>
        <begin position="2"/>
        <end position="127"/>
    </location>
</feature>
<dbReference type="Gene3D" id="3.40.50.2300">
    <property type="match status" value="1"/>
</dbReference>
<evidence type="ECO:0000256" key="1">
    <source>
        <dbReference type="PROSITE-ProRule" id="PRU00169"/>
    </source>
</evidence>
<comment type="caution">
    <text evidence="3">The sequence shown here is derived from an EMBL/GenBank/DDBJ whole genome shotgun (WGS) entry which is preliminary data.</text>
</comment>
<dbReference type="InterPro" id="IPR001789">
    <property type="entry name" value="Sig_transdc_resp-reg_receiver"/>
</dbReference>
<dbReference type="InterPro" id="IPR052048">
    <property type="entry name" value="ST_Response_Regulator"/>
</dbReference>
<dbReference type="PROSITE" id="PS50110">
    <property type="entry name" value="RESPONSE_REGULATORY"/>
    <property type="match status" value="1"/>
</dbReference>
<dbReference type="SUPFAM" id="SSF52172">
    <property type="entry name" value="CheY-like"/>
    <property type="match status" value="1"/>
</dbReference>
<dbReference type="InterPro" id="IPR011006">
    <property type="entry name" value="CheY-like_superfamily"/>
</dbReference>